<protein>
    <submittedName>
        <fullName evidence="1">Uncharacterized protein</fullName>
    </submittedName>
</protein>
<dbReference type="EMBL" id="CP066308">
    <property type="protein sequence ID" value="QQE76336.1"/>
    <property type="molecule type" value="Genomic_DNA"/>
</dbReference>
<dbReference type="KEGG" id="bcop:JD108_10955"/>
<proteinExistence type="predicted"/>
<dbReference type="Proteomes" id="UP000677234">
    <property type="component" value="Chromosome"/>
</dbReference>
<dbReference type="EMBL" id="CP073708">
    <property type="protein sequence ID" value="QUO43363.1"/>
    <property type="molecule type" value="Genomic_DNA"/>
</dbReference>
<keyword evidence="4" id="KW-1185">Reference proteome</keyword>
<evidence type="ECO:0000313" key="4">
    <source>
        <dbReference type="Proteomes" id="UP000677234"/>
    </source>
</evidence>
<reference evidence="2" key="2">
    <citation type="submission" date="2021-04" db="EMBL/GenBank/DDBJ databases">
        <title>Brevibacillus composti FJAT-54423, complete genome.</title>
        <authorList>
            <person name="Tang R."/>
        </authorList>
    </citation>
    <scope>NUCLEOTIDE SEQUENCE</scope>
    <source>
        <strain evidence="2">FJAT-54424</strain>
    </source>
</reference>
<gene>
    <name evidence="1" type="ORF">JD108_10955</name>
    <name evidence="2" type="ORF">KDJ56_10640</name>
</gene>
<dbReference type="Proteomes" id="UP000595847">
    <property type="component" value="Chromosome"/>
</dbReference>
<sequence>MNGEIIVKNLDRYKAFIDDLVKLRPCVESVWVQENAWPRLPQNEPINQLLDVLTSEQKSILSAMLQQARDGGIHDTLAYLNERITLDGLQIVVQGSELPVEPFDTELHYDWVCRTQGDEWPDNK</sequence>
<accession>A0A7T5JQS8</accession>
<evidence type="ECO:0000313" key="1">
    <source>
        <dbReference type="EMBL" id="QQE76336.1"/>
    </source>
</evidence>
<evidence type="ECO:0000313" key="2">
    <source>
        <dbReference type="EMBL" id="QUO43363.1"/>
    </source>
</evidence>
<evidence type="ECO:0000313" key="3">
    <source>
        <dbReference type="Proteomes" id="UP000595847"/>
    </source>
</evidence>
<reference evidence="1 3" key="1">
    <citation type="submission" date="2020-12" db="EMBL/GenBank/DDBJ databases">
        <title>strain FJAT-54423T represents a novel species of the genus Brevibacillus.</title>
        <authorList>
            <person name="Tang R."/>
        </authorList>
    </citation>
    <scope>NUCLEOTIDE SEQUENCE [LARGE SCALE GENOMIC DNA]</scope>
    <source>
        <strain evidence="1 3">FJAT-54423</strain>
    </source>
</reference>
<dbReference type="Pfam" id="PF20184">
    <property type="entry name" value="DUF6547"/>
    <property type="match status" value="1"/>
</dbReference>
<dbReference type="AlphaFoldDB" id="A0A7T5JQS8"/>
<dbReference type="InterPro" id="IPR046677">
    <property type="entry name" value="DUF6547"/>
</dbReference>
<organism evidence="1 3">
    <name type="scientific">Brevibacillus composti</name>
    <dbReference type="NCBI Taxonomy" id="2796470"/>
    <lineage>
        <taxon>Bacteria</taxon>
        <taxon>Bacillati</taxon>
        <taxon>Bacillota</taxon>
        <taxon>Bacilli</taxon>
        <taxon>Bacillales</taxon>
        <taxon>Paenibacillaceae</taxon>
        <taxon>Brevibacillus</taxon>
    </lineage>
</organism>
<name>A0A7T5JQS8_9BACL</name>